<dbReference type="SUPFAM" id="SSF49503">
    <property type="entry name" value="Cupredoxins"/>
    <property type="match status" value="1"/>
</dbReference>
<protein>
    <recommendedName>
        <fullName evidence="2">Plastocyanin-like domain-containing protein</fullName>
    </recommendedName>
</protein>
<sequence length="197" mass="21891">MVMDMKCHDPDVVNLHVHGLHVDPTVDDVVEKSVQPGDSPVDYNFSILPDHYPGLHWYHDHWHGTATLHLHMGLFGALSMVRSSNAGIDPDFASMTTRVAILHGLSLNNASLNDNGECNCEGYSDWFDGTRPSVVSNPLSIPKIVLTTICDQWCDMLCYQRQSSAAYPIQSFHQNNWNNIMAQNPVVNSDGGTTLFL</sequence>
<dbReference type="EMBL" id="ASPP01012589">
    <property type="protein sequence ID" value="ETO20456.1"/>
    <property type="molecule type" value="Genomic_DNA"/>
</dbReference>
<accession>X6N324</accession>
<reference evidence="3 4" key="1">
    <citation type="journal article" date="2013" name="Curr. Biol.">
        <title>The Genome of the Foraminiferan Reticulomyxa filosa.</title>
        <authorList>
            <person name="Glockner G."/>
            <person name="Hulsmann N."/>
            <person name="Schleicher M."/>
            <person name="Noegel A.A."/>
            <person name="Eichinger L."/>
            <person name="Gallinger C."/>
            <person name="Pawlowski J."/>
            <person name="Sierra R."/>
            <person name="Euteneuer U."/>
            <person name="Pillet L."/>
            <person name="Moustafa A."/>
            <person name="Platzer M."/>
            <person name="Groth M."/>
            <person name="Szafranski K."/>
            <person name="Schliwa M."/>
        </authorList>
    </citation>
    <scope>NUCLEOTIDE SEQUENCE [LARGE SCALE GENOMIC DNA]</scope>
</reference>
<gene>
    <name evidence="3" type="ORF">RFI_16761</name>
</gene>
<comment type="caution">
    <text evidence="3">The sequence shown here is derived from an EMBL/GenBank/DDBJ whole genome shotgun (WGS) entry which is preliminary data.</text>
</comment>
<dbReference type="InterPro" id="IPR011707">
    <property type="entry name" value="Cu-oxidase-like_N"/>
</dbReference>
<evidence type="ECO:0000313" key="3">
    <source>
        <dbReference type="EMBL" id="ETO20456.1"/>
    </source>
</evidence>
<dbReference type="GO" id="GO:0005507">
    <property type="term" value="F:copper ion binding"/>
    <property type="evidence" value="ECO:0007669"/>
    <property type="project" value="InterPro"/>
</dbReference>
<feature type="domain" description="Plastocyanin-like" evidence="2">
    <location>
        <begin position="10"/>
        <end position="79"/>
    </location>
</feature>
<dbReference type="Gene3D" id="2.60.40.420">
    <property type="entry name" value="Cupredoxins - blue copper proteins"/>
    <property type="match status" value="1"/>
</dbReference>
<evidence type="ECO:0000313" key="4">
    <source>
        <dbReference type="Proteomes" id="UP000023152"/>
    </source>
</evidence>
<proteinExistence type="inferred from homology"/>
<feature type="non-terminal residue" evidence="3">
    <location>
        <position position="197"/>
    </location>
</feature>
<comment type="similarity">
    <text evidence="1">Belongs to the multicopper oxidase family.</text>
</comment>
<dbReference type="Pfam" id="PF07732">
    <property type="entry name" value="Cu-oxidase_3"/>
    <property type="match status" value="1"/>
</dbReference>
<dbReference type="OrthoDB" id="2121828at2759"/>
<dbReference type="Proteomes" id="UP000023152">
    <property type="component" value="Unassembled WGS sequence"/>
</dbReference>
<name>X6N324_RETFI</name>
<dbReference type="AlphaFoldDB" id="X6N324"/>
<dbReference type="InterPro" id="IPR008972">
    <property type="entry name" value="Cupredoxin"/>
</dbReference>
<evidence type="ECO:0000256" key="1">
    <source>
        <dbReference type="ARBA" id="ARBA00010609"/>
    </source>
</evidence>
<keyword evidence="4" id="KW-1185">Reference proteome</keyword>
<evidence type="ECO:0000259" key="2">
    <source>
        <dbReference type="Pfam" id="PF07732"/>
    </source>
</evidence>
<organism evidence="3 4">
    <name type="scientific">Reticulomyxa filosa</name>
    <dbReference type="NCBI Taxonomy" id="46433"/>
    <lineage>
        <taxon>Eukaryota</taxon>
        <taxon>Sar</taxon>
        <taxon>Rhizaria</taxon>
        <taxon>Retaria</taxon>
        <taxon>Foraminifera</taxon>
        <taxon>Monothalamids</taxon>
        <taxon>Reticulomyxidae</taxon>
        <taxon>Reticulomyxa</taxon>
    </lineage>
</organism>